<evidence type="ECO:0000313" key="10">
    <source>
        <dbReference type="EMBL" id="MDE1461129.1"/>
    </source>
</evidence>
<dbReference type="Pfam" id="PF22451">
    <property type="entry name" value="NirdL-like_HTH"/>
    <property type="match status" value="1"/>
</dbReference>
<accession>A0ABT5U7J8</accession>
<dbReference type="RefSeq" id="WP_274687496.1">
    <property type="nucleotide sequence ID" value="NZ_JAPMOU010000003.1"/>
</dbReference>
<sequence length="169" mass="19989">MIPAINDQLTLNQQERLKAFLEQGLPLEHRPFKTLAKQLQTTEQALLDVVQQWQQQGLIRRFGLVIRHHALGYHANAMVVWDINDEYVQQVGAKLANEPVITLCYQRKRQRPEWPYNLFCMIHGKEKQQVCNEIKQIIARHQLQKIPYEILFSNKVYKQRGGRYSLRKS</sequence>
<keyword evidence="1" id="KW-0456">Lyase</keyword>
<keyword evidence="11" id="KW-1185">Reference proteome</keyword>
<gene>
    <name evidence="10" type="ORF">ORQ98_04045</name>
</gene>
<evidence type="ECO:0000259" key="9">
    <source>
        <dbReference type="Pfam" id="PF22451"/>
    </source>
</evidence>
<dbReference type="Pfam" id="PF17805">
    <property type="entry name" value="AsnC_trans_reg2"/>
    <property type="match status" value="1"/>
</dbReference>
<evidence type="ECO:0000259" key="8">
    <source>
        <dbReference type="Pfam" id="PF17805"/>
    </source>
</evidence>
<dbReference type="EC" id="4.1.1.111" evidence="5"/>
<comment type="similarity">
    <text evidence="3">Belongs to the Ahb/Nir family.</text>
</comment>
<evidence type="ECO:0000313" key="11">
    <source>
        <dbReference type="Proteomes" id="UP001528823"/>
    </source>
</evidence>
<name>A0ABT5U7J8_9GAMM</name>
<evidence type="ECO:0000256" key="6">
    <source>
        <dbReference type="ARBA" id="ARBA00045291"/>
    </source>
</evidence>
<evidence type="ECO:0000256" key="1">
    <source>
        <dbReference type="ARBA" id="ARBA00023239"/>
    </source>
</evidence>
<proteinExistence type="inferred from homology"/>
<evidence type="ECO:0000256" key="7">
    <source>
        <dbReference type="ARBA" id="ARBA00048470"/>
    </source>
</evidence>
<dbReference type="InterPro" id="IPR040523">
    <property type="entry name" value="AsnC_trans_reg2"/>
</dbReference>
<dbReference type="InterPro" id="IPR050684">
    <property type="entry name" value="HTH-Siroheme_Decarb"/>
</dbReference>
<comment type="subunit">
    <text evidence="4">Probably forms a complex composed of NirD, NirL, NirG and NirH. All proteins are required for the total conversion of siroheme to didecarboxysiroheme.</text>
</comment>
<protein>
    <recommendedName>
        <fullName evidence="5">siroheme decarboxylase</fullName>
        <ecNumber evidence="5">4.1.1.111</ecNumber>
    </recommendedName>
</protein>
<evidence type="ECO:0000256" key="5">
    <source>
        <dbReference type="ARBA" id="ARBA00023471"/>
    </source>
</evidence>
<dbReference type="PANTHER" id="PTHR43413">
    <property type="entry name" value="TRANSCRIPTIONAL REGULATOR, ASNC FAMILY"/>
    <property type="match status" value="1"/>
</dbReference>
<dbReference type="PANTHER" id="PTHR43413:SF1">
    <property type="entry name" value="SIROHEME DECARBOXYLASE NIRL SUBUNIT"/>
    <property type="match status" value="1"/>
</dbReference>
<feature type="domain" description="Siroheme decarboxylase NirL-like HTH" evidence="9">
    <location>
        <begin position="21"/>
        <end position="60"/>
    </location>
</feature>
<dbReference type="InterPro" id="IPR053953">
    <property type="entry name" value="NirdL-like_HTH"/>
</dbReference>
<comment type="pathway">
    <text evidence="2">Porphyrin-containing compound metabolism.</text>
</comment>
<reference evidence="10 11" key="1">
    <citation type="submission" date="2022-11" db="EMBL/GenBank/DDBJ databases">
        <title>Spartinivicinus poritis sp. nov., isolated from scleractinian coral Porites lutea.</title>
        <authorList>
            <person name="Zhang G."/>
            <person name="Cai L."/>
            <person name="Wei Q."/>
        </authorList>
    </citation>
    <scope>NUCLEOTIDE SEQUENCE [LARGE SCALE GENOMIC DNA]</scope>
    <source>
        <strain evidence="10 11">A2-2</strain>
    </source>
</reference>
<comment type="function">
    <text evidence="6">Involved in heme d1 biosynthesis. Catalyzes the decarboxylation of siroheme into didecarboxysiroheme.</text>
</comment>
<dbReference type="Proteomes" id="UP001528823">
    <property type="component" value="Unassembled WGS sequence"/>
</dbReference>
<dbReference type="Gene3D" id="3.30.70.3460">
    <property type="match status" value="1"/>
</dbReference>
<comment type="catalytic activity">
    <reaction evidence="7">
        <text>siroheme + 2 H(+) = 12,18-didecarboxysiroheme + 2 CO2</text>
        <dbReference type="Rhea" id="RHEA:19093"/>
        <dbReference type="ChEBI" id="CHEBI:15378"/>
        <dbReference type="ChEBI" id="CHEBI:16526"/>
        <dbReference type="ChEBI" id="CHEBI:60052"/>
        <dbReference type="ChEBI" id="CHEBI:140497"/>
        <dbReference type="EC" id="4.1.1.111"/>
    </reaction>
</comment>
<dbReference type="EMBL" id="JAPMOU010000003">
    <property type="protein sequence ID" value="MDE1461129.1"/>
    <property type="molecule type" value="Genomic_DNA"/>
</dbReference>
<organism evidence="10 11">
    <name type="scientific">Spartinivicinus poritis</name>
    <dbReference type="NCBI Taxonomy" id="2994640"/>
    <lineage>
        <taxon>Bacteria</taxon>
        <taxon>Pseudomonadati</taxon>
        <taxon>Pseudomonadota</taxon>
        <taxon>Gammaproteobacteria</taxon>
        <taxon>Oceanospirillales</taxon>
        <taxon>Zooshikellaceae</taxon>
        <taxon>Spartinivicinus</taxon>
    </lineage>
</organism>
<evidence type="ECO:0000256" key="4">
    <source>
        <dbReference type="ARBA" id="ARBA00023465"/>
    </source>
</evidence>
<evidence type="ECO:0000256" key="2">
    <source>
        <dbReference type="ARBA" id="ARBA00023444"/>
    </source>
</evidence>
<evidence type="ECO:0000256" key="3">
    <source>
        <dbReference type="ARBA" id="ARBA00023457"/>
    </source>
</evidence>
<comment type="caution">
    <text evidence="10">The sequence shown here is derived from an EMBL/GenBank/DDBJ whole genome shotgun (WGS) entry which is preliminary data.</text>
</comment>
<feature type="domain" description="Siroheme decarboxylase AsnC-like ligand binding" evidence="8">
    <location>
        <begin position="71"/>
        <end position="158"/>
    </location>
</feature>